<dbReference type="AlphaFoldDB" id="A0A165A328"/>
<organism evidence="2 3">
    <name type="scientific">Xylona heveae (strain CBS 132557 / TC161)</name>
    <dbReference type="NCBI Taxonomy" id="1328760"/>
    <lineage>
        <taxon>Eukaryota</taxon>
        <taxon>Fungi</taxon>
        <taxon>Dikarya</taxon>
        <taxon>Ascomycota</taxon>
        <taxon>Pezizomycotina</taxon>
        <taxon>Xylonomycetes</taxon>
        <taxon>Xylonales</taxon>
        <taxon>Xylonaceae</taxon>
        <taxon>Xylona</taxon>
    </lineage>
</organism>
<feature type="compositionally biased region" description="Basic and acidic residues" evidence="1">
    <location>
        <begin position="9"/>
        <end position="36"/>
    </location>
</feature>
<proteinExistence type="predicted"/>
<dbReference type="EMBL" id="KV407464">
    <property type="protein sequence ID" value="KZF19885.1"/>
    <property type="molecule type" value="Genomic_DNA"/>
</dbReference>
<dbReference type="RefSeq" id="XP_018185440.1">
    <property type="nucleotide sequence ID" value="XM_018333295.1"/>
</dbReference>
<name>A0A165A328_XYLHT</name>
<reference evidence="2 3" key="1">
    <citation type="journal article" date="2016" name="Fungal Biol.">
        <title>The genome of Xylona heveae provides a window into fungal endophytism.</title>
        <authorList>
            <person name="Gazis R."/>
            <person name="Kuo A."/>
            <person name="Riley R."/>
            <person name="LaButti K."/>
            <person name="Lipzen A."/>
            <person name="Lin J."/>
            <person name="Amirebrahimi M."/>
            <person name="Hesse C.N."/>
            <person name="Spatafora J.W."/>
            <person name="Henrissat B."/>
            <person name="Hainaut M."/>
            <person name="Grigoriev I.V."/>
            <person name="Hibbett D.S."/>
        </authorList>
    </citation>
    <scope>NUCLEOTIDE SEQUENCE [LARGE SCALE GENOMIC DNA]</scope>
    <source>
        <strain evidence="2 3">TC161</strain>
    </source>
</reference>
<keyword evidence="3" id="KW-1185">Reference proteome</keyword>
<evidence type="ECO:0000256" key="1">
    <source>
        <dbReference type="SAM" id="MobiDB-lite"/>
    </source>
</evidence>
<feature type="region of interest" description="Disordered" evidence="1">
    <location>
        <begin position="1"/>
        <end position="52"/>
    </location>
</feature>
<sequence length="52" mass="6511">MKKRGGKRERKEREEEREKKNEREKSRKIHKEDQNNGRKTIIKWNSTKYKPN</sequence>
<dbReference type="Proteomes" id="UP000076632">
    <property type="component" value="Unassembled WGS sequence"/>
</dbReference>
<dbReference type="InParanoid" id="A0A165A328"/>
<protein>
    <submittedName>
        <fullName evidence="2">Uncharacterized protein</fullName>
    </submittedName>
</protein>
<accession>A0A165A328</accession>
<gene>
    <name evidence="2" type="ORF">L228DRAFT_250307</name>
</gene>
<dbReference type="GeneID" id="28898432"/>
<feature type="compositionally biased region" description="Polar residues" evidence="1">
    <location>
        <begin position="43"/>
        <end position="52"/>
    </location>
</feature>
<evidence type="ECO:0000313" key="3">
    <source>
        <dbReference type="Proteomes" id="UP000076632"/>
    </source>
</evidence>
<evidence type="ECO:0000313" key="2">
    <source>
        <dbReference type="EMBL" id="KZF19885.1"/>
    </source>
</evidence>